<dbReference type="GeneID" id="19403815"/>
<dbReference type="InterPro" id="IPR050316">
    <property type="entry name" value="Tyrosinase/Hemocyanin"/>
</dbReference>
<evidence type="ECO:0000259" key="4">
    <source>
        <dbReference type="PROSITE" id="PS00497"/>
    </source>
</evidence>
<dbReference type="GO" id="GO:0046872">
    <property type="term" value="F:metal ion binding"/>
    <property type="evidence" value="ECO:0007669"/>
    <property type="project" value="UniProtKB-KW"/>
</dbReference>
<dbReference type="GO" id="GO:0016491">
    <property type="term" value="F:oxidoreductase activity"/>
    <property type="evidence" value="ECO:0007669"/>
    <property type="project" value="UniProtKB-KW"/>
</dbReference>
<dbReference type="SUPFAM" id="SSF48056">
    <property type="entry name" value="Di-copper centre-containing domain"/>
    <property type="match status" value="1"/>
</dbReference>
<dbReference type="RefSeq" id="XP_008028825.1">
    <property type="nucleotide sequence ID" value="XM_008030634.1"/>
</dbReference>
<proteinExistence type="predicted"/>
<dbReference type="PANTHER" id="PTHR11474">
    <property type="entry name" value="TYROSINASE FAMILY MEMBER"/>
    <property type="match status" value="1"/>
</dbReference>
<organism evidence="5 6">
    <name type="scientific">Exserohilum turcicum (strain 28A)</name>
    <name type="common">Northern leaf blight fungus</name>
    <name type="synonym">Setosphaeria turcica</name>
    <dbReference type="NCBI Taxonomy" id="671987"/>
    <lineage>
        <taxon>Eukaryota</taxon>
        <taxon>Fungi</taxon>
        <taxon>Dikarya</taxon>
        <taxon>Ascomycota</taxon>
        <taxon>Pezizomycotina</taxon>
        <taxon>Dothideomycetes</taxon>
        <taxon>Pleosporomycetidae</taxon>
        <taxon>Pleosporales</taxon>
        <taxon>Pleosporineae</taxon>
        <taxon>Pleosporaceae</taxon>
        <taxon>Exserohilum</taxon>
    </lineage>
</organism>
<feature type="signal peptide" evidence="3">
    <location>
        <begin position="1"/>
        <end position="24"/>
    </location>
</feature>
<reference evidence="5 6" key="1">
    <citation type="journal article" date="2012" name="PLoS Pathog.">
        <title>Diverse lifestyles and strategies of plant pathogenesis encoded in the genomes of eighteen Dothideomycetes fungi.</title>
        <authorList>
            <person name="Ohm R.A."/>
            <person name="Feau N."/>
            <person name="Henrissat B."/>
            <person name="Schoch C.L."/>
            <person name="Horwitz B.A."/>
            <person name="Barry K.W."/>
            <person name="Condon B.J."/>
            <person name="Copeland A.C."/>
            <person name="Dhillon B."/>
            <person name="Glaser F."/>
            <person name="Hesse C.N."/>
            <person name="Kosti I."/>
            <person name="LaButti K."/>
            <person name="Lindquist E.A."/>
            <person name="Lucas S."/>
            <person name="Salamov A.A."/>
            <person name="Bradshaw R.E."/>
            <person name="Ciuffetti L."/>
            <person name="Hamelin R.C."/>
            <person name="Kema G.H.J."/>
            <person name="Lawrence C."/>
            <person name="Scott J.A."/>
            <person name="Spatafora J.W."/>
            <person name="Turgeon B.G."/>
            <person name="de Wit P.J.G.M."/>
            <person name="Zhong S."/>
            <person name="Goodwin S.B."/>
            <person name="Grigoriev I.V."/>
        </authorList>
    </citation>
    <scope>NUCLEOTIDE SEQUENCE [LARGE SCALE GENOMIC DNA]</scope>
    <source>
        <strain evidence="6">28A</strain>
    </source>
</reference>
<evidence type="ECO:0000256" key="1">
    <source>
        <dbReference type="ARBA" id="ARBA00022723"/>
    </source>
</evidence>
<reference evidence="5 6" key="2">
    <citation type="journal article" date="2013" name="PLoS Genet.">
        <title>Comparative genome structure, secondary metabolite, and effector coding capacity across Cochliobolus pathogens.</title>
        <authorList>
            <person name="Condon B.J."/>
            <person name="Leng Y."/>
            <person name="Wu D."/>
            <person name="Bushley K.E."/>
            <person name="Ohm R.A."/>
            <person name="Otillar R."/>
            <person name="Martin J."/>
            <person name="Schackwitz W."/>
            <person name="Grimwood J."/>
            <person name="MohdZainudin N."/>
            <person name="Xue C."/>
            <person name="Wang R."/>
            <person name="Manning V.A."/>
            <person name="Dhillon B."/>
            <person name="Tu Z.J."/>
            <person name="Steffenson B.J."/>
            <person name="Salamov A."/>
            <person name="Sun H."/>
            <person name="Lowry S."/>
            <person name="LaButti K."/>
            <person name="Han J."/>
            <person name="Copeland A."/>
            <person name="Lindquist E."/>
            <person name="Barry K."/>
            <person name="Schmutz J."/>
            <person name="Baker S.E."/>
            <person name="Ciuffetti L.M."/>
            <person name="Grigoriev I.V."/>
            <person name="Zhong S."/>
            <person name="Turgeon B.G."/>
        </authorList>
    </citation>
    <scope>NUCLEOTIDE SEQUENCE [LARGE SCALE GENOMIC DNA]</scope>
    <source>
        <strain evidence="6">28A</strain>
    </source>
</reference>
<evidence type="ECO:0000313" key="6">
    <source>
        <dbReference type="Proteomes" id="UP000016935"/>
    </source>
</evidence>
<keyword evidence="6" id="KW-1185">Reference proteome</keyword>
<sequence length="374" mass="42016">MVALNFRILYALLASLTLLHVVVARDLVTDLVRRGRPAMNAAIANSTTCTKEKLRIRREWGDISAREKRAYIAAVQCLIKRPSQLDPVQYPGAKSRFDDFIVIHMKYTLRIHGTGNFLSWHRYYTFAYETALRTECGFNGTQPYWHWGRYADSPETSPLFDGSDTSIGGQGKFVPHNSSTVRPAGRGGGCIDSGPFKGLMINLGPVGMIDYPKPTNNSRADGYGYNPRCVTRDISNYLTSRYTRTPQIAALILNHTTIGDFQDTMQLRTGVHGAGHFTVSGDPGSDFYTSPGDVHFYFHHAMIDLVYSTWQSLDFPHRQQVIAGGTRMFDDANNSTRQTLEDVVDLEVLNVDGKKYKIKELVSTVRGPFCYLYQ</sequence>
<evidence type="ECO:0000256" key="2">
    <source>
        <dbReference type="ARBA" id="ARBA00023002"/>
    </source>
</evidence>
<protein>
    <recommendedName>
        <fullName evidence="4">Tyrosinase copper-binding domain-containing protein</fullName>
    </recommendedName>
</protein>
<dbReference type="InterPro" id="IPR002227">
    <property type="entry name" value="Tyrosinase_Cu-bd"/>
</dbReference>
<feature type="domain" description="Tyrosinase copper-binding" evidence="4">
    <location>
        <begin position="112"/>
        <end position="129"/>
    </location>
</feature>
<dbReference type="HOGENOM" id="CLU_035914_0_0_1"/>
<dbReference type="PROSITE" id="PS00497">
    <property type="entry name" value="TYROSINASE_1"/>
    <property type="match status" value="1"/>
</dbReference>
<evidence type="ECO:0000256" key="3">
    <source>
        <dbReference type="SAM" id="SignalP"/>
    </source>
</evidence>
<dbReference type="Gene3D" id="1.10.1280.10">
    <property type="entry name" value="Di-copper center containing domain from catechol oxidase"/>
    <property type="match status" value="1"/>
</dbReference>
<feature type="chain" id="PRO_5004343985" description="Tyrosinase copper-binding domain-containing protein" evidence="3">
    <location>
        <begin position="25"/>
        <end position="374"/>
    </location>
</feature>
<gene>
    <name evidence="5" type="ORF">SETTUDRAFT_33740</name>
</gene>
<dbReference type="eggNOG" id="ENOG502SJDZ">
    <property type="taxonomic scope" value="Eukaryota"/>
</dbReference>
<dbReference type="OrthoDB" id="6132182at2759"/>
<keyword evidence="3" id="KW-0732">Signal</keyword>
<name>R0JQK0_EXST2</name>
<dbReference type="AlphaFoldDB" id="R0JQK0"/>
<accession>R0JQK0</accession>
<dbReference type="EMBL" id="KB908833">
    <property type="protein sequence ID" value="EOA83448.1"/>
    <property type="molecule type" value="Genomic_DNA"/>
</dbReference>
<keyword evidence="2" id="KW-0560">Oxidoreductase</keyword>
<dbReference type="PRINTS" id="PR00092">
    <property type="entry name" value="TYROSINASE"/>
</dbReference>
<evidence type="ECO:0000313" key="5">
    <source>
        <dbReference type="EMBL" id="EOA83448.1"/>
    </source>
</evidence>
<dbReference type="Proteomes" id="UP000016935">
    <property type="component" value="Unassembled WGS sequence"/>
</dbReference>
<dbReference type="Pfam" id="PF00264">
    <property type="entry name" value="Tyrosinase"/>
    <property type="match status" value="1"/>
</dbReference>
<dbReference type="STRING" id="671987.R0JQK0"/>
<dbReference type="PANTHER" id="PTHR11474:SF125">
    <property type="entry name" value="N-ACETYL-6-HYDROXYTRYPTOPHAN OXIDASE IVOB-RELATED"/>
    <property type="match status" value="1"/>
</dbReference>
<dbReference type="InterPro" id="IPR008922">
    <property type="entry name" value="Di-copper_centre_dom_sf"/>
</dbReference>
<keyword evidence="1" id="KW-0479">Metal-binding</keyword>